<evidence type="ECO:0000313" key="2">
    <source>
        <dbReference type="EMBL" id="GGE47900.1"/>
    </source>
</evidence>
<dbReference type="Proteomes" id="UP000602745">
    <property type="component" value="Unassembled WGS sequence"/>
</dbReference>
<dbReference type="SUPFAM" id="SSF141371">
    <property type="entry name" value="PilZ domain-like"/>
    <property type="match status" value="2"/>
</dbReference>
<proteinExistence type="predicted"/>
<sequence length="189" mass="21154">MEKRRHQRVNVSLLGRYMLSDRHEYPCQTVNISPGGLAMIAPVMGELGERVIVYLDHLGRIEGAIVRPFPNGFAMTITATARKRDKLATQLIWLANRHELNLPEDRRHERVAPRNNRSILTLPDGSDHPCIVIDISLSGAAIQTSLKLPLGTAVVLGKTQARVVRHIENGLAVEFVRPQTIESLQEQFT</sequence>
<reference evidence="2" key="1">
    <citation type="journal article" date="2014" name="Int. J. Syst. Evol. Microbiol.">
        <title>Complete genome sequence of Corynebacterium casei LMG S-19264T (=DSM 44701T), isolated from a smear-ripened cheese.</title>
        <authorList>
            <consortium name="US DOE Joint Genome Institute (JGI-PGF)"/>
            <person name="Walter F."/>
            <person name="Albersmeier A."/>
            <person name="Kalinowski J."/>
            <person name="Ruckert C."/>
        </authorList>
    </citation>
    <scope>NUCLEOTIDE SEQUENCE</scope>
    <source>
        <strain evidence="2">CCM 7684</strain>
    </source>
</reference>
<gene>
    <name evidence="2" type="ORF">GCM10007276_26420</name>
</gene>
<dbReference type="EMBL" id="BMCP01000002">
    <property type="protein sequence ID" value="GGE47900.1"/>
    <property type="molecule type" value="Genomic_DNA"/>
</dbReference>
<evidence type="ECO:0000259" key="1">
    <source>
        <dbReference type="Pfam" id="PF07238"/>
    </source>
</evidence>
<dbReference type="InterPro" id="IPR009875">
    <property type="entry name" value="PilZ_domain"/>
</dbReference>
<comment type="caution">
    <text evidence="2">The sequence shown here is derived from an EMBL/GenBank/DDBJ whole genome shotgun (WGS) entry which is preliminary data.</text>
</comment>
<dbReference type="GO" id="GO:0035438">
    <property type="term" value="F:cyclic-di-GMP binding"/>
    <property type="evidence" value="ECO:0007669"/>
    <property type="project" value="InterPro"/>
</dbReference>
<accession>A0A8J3DXE4</accession>
<name>A0A8J3DXE4_9RHOB</name>
<dbReference type="Pfam" id="PF07238">
    <property type="entry name" value="PilZ"/>
    <property type="match status" value="2"/>
</dbReference>
<evidence type="ECO:0000313" key="3">
    <source>
        <dbReference type="Proteomes" id="UP000602745"/>
    </source>
</evidence>
<feature type="domain" description="PilZ" evidence="1">
    <location>
        <begin position="2"/>
        <end position="80"/>
    </location>
</feature>
<feature type="domain" description="PilZ" evidence="1">
    <location>
        <begin position="105"/>
        <end position="182"/>
    </location>
</feature>
<dbReference type="Gene3D" id="2.40.10.220">
    <property type="entry name" value="predicted glycosyltransferase like domains"/>
    <property type="match status" value="2"/>
</dbReference>
<keyword evidence="3" id="KW-1185">Reference proteome</keyword>
<protein>
    <submittedName>
        <fullName evidence="2">Pilus assembly protein PilZ</fullName>
    </submittedName>
</protein>
<dbReference type="AlphaFoldDB" id="A0A8J3DXE4"/>
<organism evidence="2 3">
    <name type="scientific">Agaricicola taiwanensis</name>
    <dbReference type="NCBI Taxonomy" id="591372"/>
    <lineage>
        <taxon>Bacteria</taxon>
        <taxon>Pseudomonadati</taxon>
        <taxon>Pseudomonadota</taxon>
        <taxon>Alphaproteobacteria</taxon>
        <taxon>Rhodobacterales</taxon>
        <taxon>Paracoccaceae</taxon>
        <taxon>Agaricicola</taxon>
    </lineage>
</organism>
<reference evidence="2" key="2">
    <citation type="submission" date="2020-09" db="EMBL/GenBank/DDBJ databases">
        <authorList>
            <person name="Sun Q."/>
            <person name="Sedlacek I."/>
        </authorList>
    </citation>
    <scope>NUCLEOTIDE SEQUENCE</scope>
    <source>
        <strain evidence="2">CCM 7684</strain>
    </source>
</reference>